<geneLocation type="plasmid" evidence="1 2">
    <name>pSmeSM11c</name>
</geneLocation>
<accession>F7XF28</accession>
<sequence>MAGSAVIIGTGYDADDTSIGPIVGVSDERLEEFQVFAEHSAPSLMVKTLMTVAIRLTQPRCR</sequence>
<dbReference type="EMBL" id="CP001831">
    <property type="protein sequence ID" value="AEH82153.1"/>
    <property type="molecule type" value="Genomic_DNA"/>
</dbReference>
<dbReference type="AlphaFoldDB" id="F7XF28"/>
<name>F7XF28_SINMM</name>
<protein>
    <submittedName>
        <fullName evidence="1">Uncharacterized protein</fullName>
    </submittedName>
</protein>
<keyword evidence="1" id="KW-0614">Plasmid</keyword>
<reference evidence="1 2" key="1">
    <citation type="journal article" date="2011" name="J. Biotechnol.">
        <title>The complete genome sequence of the dominant Sinorhizobium meliloti field isolate SM11 extends the S. meliloti pan-genome.</title>
        <authorList>
            <person name="Schneiker-Bekel S."/>
            <person name="Wibberg D."/>
            <person name="Bekel T."/>
            <person name="Blom J."/>
            <person name="Linke B."/>
            <person name="Neuweger H."/>
            <person name="Stiens M."/>
            <person name="Vorholter F.J."/>
            <person name="Weidner S."/>
            <person name="Goesmann A."/>
            <person name="Puhler A."/>
            <person name="Schluter A."/>
        </authorList>
    </citation>
    <scope>NUCLEOTIDE SEQUENCE [LARGE SCALE GENOMIC DNA]</scope>
    <source>
        <strain evidence="1 2">SM11</strain>
        <plasmid evidence="2">pSmeSM11c</plasmid>
    </source>
</reference>
<dbReference type="Proteomes" id="UP000009045">
    <property type="component" value="Plasmid pSmeSM11c"/>
</dbReference>
<evidence type="ECO:0000313" key="1">
    <source>
        <dbReference type="EMBL" id="AEH82153.1"/>
    </source>
</evidence>
<dbReference type="KEGG" id="smx:SM11_pC1080"/>
<proteinExistence type="predicted"/>
<gene>
    <name evidence="1" type="ordered locus">SM11_pC1080</name>
</gene>
<evidence type="ECO:0000313" key="2">
    <source>
        <dbReference type="Proteomes" id="UP000009045"/>
    </source>
</evidence>
<dbReference type="HOGENOM" id="CLU_2901852_0_0_5"/>
<organism evidence="1 2">
    <name type="scientific">Sinorhizobium meliloti (strain SM11)</name>
    <dbReference type="NCBI Taxonomy" id="707241"/>
    <lineage>
        <taxon>Bacteria</taxon>
        <taxon>Pseudomonadati</taxon>
        <taxon>Pseudomonadota</taxon>
        <taxon>Alphaproteobacteria</taxon>
        <taxon>Hyphomicrobiales</taxon>
        <taxon>Rhizobiaceae</taxon>
        <taxon>Sinorhizobium/Ensifer group</taxon>
        <taxon>Sinorhizobium</taxon>
    </lineage>
</organism>